<dbReference type="InterPro" id="IPR005297">
    <property type="entry name" value="Lipoprotein_repeat"/>
</dbReference>
<evidence type="ECO:0000259" key="7">
    <source>
        <dbReference type="Pfam" id="PF09168"/>
    </source>
</evidence>
<feature type="domain" description="Blue (type 1) copper" evidence="6">
    <location>
        <begin position="455"/>
        <end position="534"/>
    </location>
</feature>
<evidence type="ECO:0000256" key="5">
    <source>
        <dbReference type="SAM" id="SignalP"/>
    </source>
</evidence>
<dbReference type="Pfam" id="PF09168">
    <property type="entry name" value="PepX_N"/>
    <property type="match status" value="1"/>
</dbReference>
<dbReference type="InterPro" id="IPR035668">
    <property type="entry name" value="Amicyanin"/>
</dbReference>
<keyword evidence="9" id="KW-1185">Reference proteome</keyword>
<dbReference type="PROSITE" id="PS00196">
    <property type="entry name" value="COPPER_BLUE"/>
    <property type="match status" value="1"/>
</dbReference>
<dbReference type="PANTHER" id="PTHR39335">
    <property type="entry name" value="BLL4220 PROTEIN"/>
    <property type="match status" value="1"/>
</dbReference>
<dbReference type="SUPFAM" id="SSF81761">
    <property type="entry name" value="X-Prolyl dipeptidyl aminopeptidase PepX, N-terminal domain"/>
    <property type="match status" value="1"/>
</dbReference>
<feature type="domain" description="X-Prolyl dipeptidyl aminopeptidase PepX N-terminal" evidence="7">
    <location>
        <begin position="128"/>
        <end position="206"/>
    </location>
</feature>
<name>A0ABT9U2C9_PAEHA</name>
<keyword evidence="4" id="KW-0186">Copper</keyword>
<dbReference type="RefSeq" id="WP_307205038.1">
    <property type="nucleotide sequence ID" value="NZ_JAUSSU010000006.1"/>
</dbReference>
<evidence type="ECO:0000313" key="8">
    <source>
        <dbReference type="EMBL" id="MDQ0113775.1"/>
    </source>
</evidence>
<accession>A0ABT9U2C9</accession>
<evidence type="ECO:0000259" key="6">
    <source>
        <dbReference type="Pfam" id="PF00127"/>
    </source>
</evidence>
<feature type="signal peptide" evidence="5">
    <location>
        <begin position="1"/>
        <end position="28"/>
    </location>
</feature>
<dbReference type="InterPro" id="IPR028871">
    <property type="entry name" value="BlueCu_1_BS"/>
</dbReference>
<evidence type="ECO:0000256" key="1">
    <source>
        <dbReference type="ARBA" id="ARBA00022448"/>
    </source>
</evidence>
<protein>
    <submittedName>
        <fullName evidence="8">Lipoprotein with Yx(FWY)xxD motif/plastocyanin</fullName>
    </submittedName>
</protein>
<keyword evidence="5" id="KW-0732">Signal</keyword>
<dbReference type="InterPro" id="IPR008972">
    <property type="entry name" value="Cupredoxin"/>
</dbReference>
<dbReference type="Pfam" id="PF03640">
    <property type="entry name" value="Lipoprotein_15"/>
    <property type="match status" value="4"/>
</dbReference>
<evidence type="ECO:0000313" key="9">
    <source>
        <dbReference type="Proteomes" id="UP001229346"/>
    </source>
</evidence>
<dbReference type="SUPFAM" id="SSF49503">
    <property type="entry name" value="Cupredoxins"/>
    <property type="match status" value="1"/>
</dbReference>
<dbReference type="Pfam" id="PF00127">
    <property type="entry name" value="Copper-bind"/>
    <property type="match status" value="1"/>
</dbReference>
<evidence type="ECO:0000256" key="3">
    <source>
        <dbReference type="ARBA" id="ARBA00022982"/>
    </source>
</evidence>
<reference evidence="8 9" key="1">
    <citation type="submission" date="2023-07" db="EMBL/GenBank/DDBJ databases">
        <title>Sorghum-associated microbial communities from plants grown in Nebraska, USA.</title>
        <authorList>
            <person name="Schachtman D."/>
        </authorList>
    </citation>
    <scope>NUCLEOTIDE SEQUENCE [LARGE SCALE GENOMIC DNA]</scope>
    <source>
        <strain evidence="8 9">CC482</strain>
    </source>
</reference>
<keyword evidence="8" id="KW-0449">Lipoprotein</keyword>
<feature type="chain" id="PRO_5046391701" evidence="5">
    <location>
        <begin position="29"/>
        <end position="534"/>
    </location>
</feature>
<keyword evidence="3" id="KW-0249">Electron transport</keyword>
<sequence>MLTRFKKLFLITAMCTTVIVAPLGTASAEDSPSTIKSDADTAAELGLLIGEGNGVNAAYLGKSSTRLQAAIISLRLNGKLNEALAFTGNNNFSDADQVGKANQPVLAYLKSNPELGWQGAGNNRFDPSAAISSQQFYKVILENLGYKTGADFTYQQSETFAASHGLKEIAGMSSLQNTHLATALVEALSAHTKNGKPFFDTLQASGVIASGSALPQGERIGIGQDDKLGKYFTDKNGRALYFFTKDAEDVNSCQGDCLKNWPIYYDANLQIPAWLNKADFAVITRTDGTKQLTYKNWPLYYFVKDSKPGDVTGEGVGGVWFAAKSDYAIMLGTSKEAGNYLTDDYGRALYYFDKDTSGKSVCEGNCLVNWPAYSTSSVSVPSTIKGSDIGTITRSDGSKQASIKGFPLYYFINDKAHGDLNGQGVNDVWYIVDPAKFNGTTASITPAEPTIKTYNIDIKEYSFGTEALTIEAGSKVIFTNYDEMKHNAVALDGSFSTPLLAKGESYTVTFDKPGTYNYLCEPHMSFMTGQIIVK</sequence>
<dbReference type="InterPro" id="IPR000923">
    <property type="entry name" value="BlueCu_1"/>
</dbReference>
<dbReference type="CDD" id="cd13921">
    <property type="entry name" value="Amicyanin"/>
    <property type="match status" value="1"/>
</dbReference>
<proteinExistence type="predicted"/>
<evidence type="ECO:0000256" key="4">
    <source>
        <dbReference type="ARBA" id="ARBA00023008"/>
    </source>
</evidence>
<keyword evidence="1" id="KW-0813">Transport</keyword>
<gene>
    <name evidence="8" type="ORF">J2T15_003218</name>
</gene>
<dbReference type="Proteomes" id="UP001229346">
    <property type="component" value="Unassembled WGS sequence"/>
</dbReference>
<dbReference type="EMBL" id="JAUSSU010000006">
    <property type="protein sequence ID" value="MDQ0113775.1"/>
    <property type="molecule type" value="Genomic_DNA"/>
</dbReference>
<dbReference type="InterPro" id="IPR036313">
    <property type="entry name" value="PepX_N_dom_sf"/>
</dbReference>
<dbReference type="Gene3D" id="2.60.40.420">
    <property type="entry name" value="Cupredoxins - blue copper proteins"/>
    <property type="match status" value="1"/>
</dbReference>
<comment type="caution">
    <text evidence="8">The sequence shown here is derived from an EMBL/GenBank/DDBJ whole genome shotgun (WGS) entry which is preliminary data.</text>
</comment>
<organism evidence="8 9">
    <name type="scientific">Paenibacillus harenae</name>
    <dbReference type="NCBI Taxonomy" id="306543"/>
    <lineage>
        <taxon>Bacteria</taxon>
        <taxon>Bacillati</taxon>
        <taxon>Bacillota</taxon>
        <taxon>Bacilli</taxon>
        <taxon>Bacillales</taxon>
        <taxon>Paenibacillaceae</taxon>
        <taxon>Paenibacillus</taxon>
    </lineage>
</organism>
<evidence type="ECO:0000256" key="2">
    <source>
        <dbReference type="ARBA" id="ARBA00022723"/>
    </source>
</evidence>
<keyword evidence="2" id="KW-0479">Metal-binding</keyword>
<dbReference type="PANTHER" id="PTHR39335:SF1">
    <property type="entry name" value="BLL4220 PROTEIN"/>
    <property type="match status" value="1"/>
</dbReference>
<dbReference type="InterPro" id="IPR015251">
    <property type="entry name" value="PepX_N_dom"/>
</dbReference>